<dbReference type="InterPro" id="IPR015943">
    <property type="entry name" value="WD40/YVTN_repeat-like_dom_sf"/>
</dbReference>
<gene>
    <name evidence="4" type="ORF">SAMN05421647_101727</name>
</gene>
<dbReference type="PANTHER" id="PTHR47199:SF2">
    <property type="entry name" value="PHOTOSYSTEM II STABILITY_ASSEMBLY FACTOR HCF136, CHLOROPLASTIC"/>
    <property type="match status" value="1"/>
</dbReference>
<organism evidence="4 5">
    <name type="scientific">Marinobacterium stanieri</name>
    <dbReference type="NCBI Taxonomy" id="49186"/>
    <lineage>
        <taxon>Bacteria</taxon>
        <taxon>Pseudomonadati</taxon>
        <taxon>Pseudomonadota</taxon>
        <taxon>Gammaproteobacteria</taxon>
        <taxon>Oceanospirillales</taxon>
        <taxon>Oceanospirillaceae</taxon>
        <taxon>Marinobacterium</taxon>
    </lineage>
</organism>
<dbReference type="PANTHER" id="PTHR47199">
    <property type="entry name" value="PHOTOSYSTEM II STABILITY/ASSEMBLY FACTOR HCF136, CHLOROPLASTIC"/>
    <property type="match status" value="1"/>
</dbReference>
<dbReference type="InterPro" id="IPR028203">
    <property type="entry name" value="PSII_CF48-like_dom"/>
</dbReference>
<dbReference type="InterPro" id="IPR002860">
    <property type="entry name" value="BNR_rpt"/>
</dbReference>
<dbReference type="Proteomes" id="UP000186895">
    <property type="component" value="Unassembled WGS sequence"/>
</dbReference>
<evidence type="ECO:0000259" key="3">
    <source>
        <dbReference type="Pfam" id="PF14870"/>
    </source>
</evidence>
<dbReference type="CDD" id="cd15482">
    <property type="entry name" value="Sialidase_non-viral"/>
    <property type="match status" value="1"/>
</dbReference>
<dbReference type="AlphaFoldDB" id="A0A1N6P2R7"/>
<dbReference type="EMBL" id="FTMN01000001">
    <property type="protein sequence ID" value="SIP98422.1"/>
    <property type="molecule type" value="Genomic_DNA"/>
</dbReference>
<evidence type="ECO:0000256" key="2">
    <source>
        <dbReference type="ARBA" id="ARBA00023276"/>
    </source>
</evidence>
<dbReference type="Pfam" id="PF14870">
    <property type="entry name" value="PSII_BNR"/>
    <property type="match status" value="1"/>
</dbReference>
<dbReference type="eggNOG" id="COG4447">
    <property type="taxonomic scope" value="Bacteria"/>
</dbReference>
<keyword evidence="5" id="KW-1185">Reference proteome</keyword>
<protein>
    <submittedName>
        <fullName evidence="4">BNR/Asp-box repeat-containing protein</fullName>
    </submittedName>
</protein>
<evidence type="ECO:0000313" key="4">
    <source>
        <dbReference type="EMBL" id="SIP98422.1"/>
    </source>
</evidence>
<reference evidence="4 5" key="1">
    <citation type="submission" date="2017-01" db="EMBL/GenBank/DDBJ databases">
        <authorList>
            <person name="Mah S.A."/>
            <person name="Swanson W.J."/>
            <person name="Moy G.W."/>
            <person name="Vacquier V.D."/>
        </authorList>
    </citation>
    <scope>NUCLEOTIDE SEQUENCE [LARGE SCALE GENOMIC DNA]</scope>
    <source>
        <strain evidence="4 5">DSM 7027</strain>
    </source>
</reference>
<dbReference type="SUPFAM" id="SSF110296">
    <property type="entry name" value="Oligoxyloglucan reducing end-specific cellobiohydrolase"/>
    <property type="match status" value="1"/>
</dbReference>
<dbReference type="Gene3D" id="2.130.10.10">
    <property type="entry name" value="YVTN repeat-like/Quinoprotein amine dehydrogenase"/>
    <property type="match status" value="2"/>
</dbReference>
<dbReference type="Pfam" id="PF02012">
    <property type="entry name" value="BNR"/>
    <property type="match status" value="1"/>
</dbReference>
<keyword evidence="1" id="KW-0602">Photosynthesis</keyword>
<dbReference type="GO" id="GO:0009523">
    <property type="term" value="C:photosystem II"/>
    <property type="evidence" value="ECO:0007669"/>
    <property type="project" value="UniProtKB-KW"/>
</dbReference>
<dbReference type="STRING" id="49186.SAMN05421647_101727"/>
<evidence type="ECO:0000256" key="1">
    <source>
        <dbReference type="ARBA" id="ARBA00022531"/>
    </source>
</evidence>
<proteinExistence type="predicted"/>
<evidence type="ECO:0000313" key="5">
    <source>
        <dbReference type="Proteomes" id="UP000186895"/>
    </source>
</evidence>
<keyword evidence="2" id="KW-0604">Photosystem II</keyword>
<dbReference type="GO" id="GO:0015979">
    <property type="term" value="P:photosynthesis"/>
    <property type="evidence" value="ECO:0007669"/>
    <property type="project" value="UniProtKB-KW"/>
</dbReference>
<name>A0A1N6P2R7_9GAMM</name>
<dbReference type="RefSeq" id="WP_076460889.1">
    <property type="nucleotide sequence ID" value="NZ_FTMN01000001.1"/>
</dbReference>
<accession>A0A1N6P2R7</accession>
<feature type="domain" description="Photosynthesis system II assembly factor Ycf48/Hcf136-like" evidence="3">
    <location>
        <begin position="83"/>
        <end position="158"/>
    </location>
</feature>
<sequence>MRVTLGIAVSLIVAVAGIFAFSHRDTPSLGPRQIPVDNMNLTSIVQTDAGLVTAGELGHILISSDQGNSWQQASLSQQRHALITRLHFTDDRHGLAIGHEGWILKTEDGGRHWKEVAFNPGSEPLLSINRLPSGVWMAIGAFGQALVSNDNGNSWSSMPPPNGTDWHLNNLLPSKDHTTWLIVGEAGTLFRSTDGGQSWETIPEFYNGSFYGGLNLGGDTWVVYGMRGNIFRSVDNGQSWESVGGELQASLFTHSVLDNGDILLGGQGGVLLLSEDQGRSFRFLHKSGRMSVTDITRLDDDRLLLSSDAGLLPPLSLDQLKQPSGA</sequence>